<keyword evidence="7" id="KW-1185">Reference proteome</keyword>
<keyword evidence="3 5" id="KW-1133">Transmembrane helix</keyword>
<feature type="transmembrane region" description="Helical" evidence="5">
    <location>
        <begin position="56"/>
        <end position="74"/>
    </location>
</feature>
<evidence type="ECO:0000313" key="6">
    <source>
        <dbReference type="EMBL" id="TVY81224.1"/>
    </source>
</evidence>
<comment type="subcellular location">
    <subcellularLocation>
        <location evidence="1">Membrane</location>
        <topology evidence="1">Multi-pass membrane protein</topology>
    </subcellularLocation>
</comment>
<evidence type="ECO:0000256" key="3">
    <source>
        <dbReference type="ARBA" id="ARBA00022989"/>
    </source>
</evidence>
<feature type="transmembrane region" description="Helical" evidence="5">
    <location>
        <begin position="199"/>
        <end position="218"/>
    </location>
</feature>
<sequence>MVQDTPSCQAYAPEIGNAFGYQPSLAAGIVFLVLFFLSACTHLFQAIRYKKWWQGLFVVGAGAECLGWIARTAAWKCAYSTDLFTMQIALLIFAPAWTMAGIYIILFRMIPILGRHSSPFPPKTCLSICLGVDFISLVLQATGGGMAGQSFSKNIDTRPGTYTMVGGILFQLASTVTYSILMSIVFARGFQGIKNSKPLRLLSGAMVLAVMCMIARGVYRSIELLQGWDGYLNNHEVYVIALDAALMVIAVVALNICNPGRLLEQEKSRLAMTASKDIVSDEELKIADGSEMV</sequence>
<name>A0A8T9CBT0_9HELO</name>
<evidence type="ECO:0000313" key="7">
    <source>
        <dbReference type="Proteomes" id="UP000469558"/>
    </source>
</evidence>
<dbReference type="PANTHER" id="PTHR31465">
    <property type="entry name" value="PROTEIN RTA1-RELATED"/>
    <property type="match status" value="1"/>
</dbReference>
<comment type="caution">
    <text evidence="6">The sequence shown here is derived from an EMBL/GenBank/DDBJ whole genome shotgun (WGS) entry which is preliminary data.</text>
</comment>
<dbReference type="GO" id="GO:0000324">
    <property type="term" value="C:fungal-type vacuole"/>
    <property type="evidence" value="ECO:0007669"/>
    <property type="project" value="TreeGrafter"/>
</dbReference>
<evidence type="ECO:0000256" key="2">
    <source>
        <dbReference type="ARBA" id="ARBA00022692"/>
    </source>
</evidence>
<accession>A0A8T9CBT0</accession>
<feature type="transmembrane region" description="Helical" evidence="5">
    <location>
        <begin position="238"/>
        <end position="257"/>
    </location>
</feature>
<dbReference type="EMBL" id="QGMK01000521">
    <property type="protein sequence ID" value="TVY81224.1"/>
    <property type="molecule type" value="Genomic_DNA"/>
</dbReference>
<dbReference type="GO" id="GO:0005886">
    <property type="term" value="C:plasma membrane"/>
    <property type="evidence" value="ECO:0007669"/>
    <property type="project" value="TreeGrafter"/>
</dbReference>
<feature type="transmembrane region" description="Helical" evidence="5">
    <location>
        <begin position="25"/>
        <end position="44"/>
    </location>
</feature>
<reference evidence="6 7" key="1">
    <citation type="submission" date="2018-05" db="EMBL/GenBank/DDBJ databases">
        <title>Genome sequencing and assembly of the regulated plant pathogen Lachnellula willkommii and related sister species for the development of diagnostic species identification markers.</title>
        <authorList>
            <person name="Giroux E."/>
            <person name="Bilodeau G."/>
        </authorList>
    </citation>
    <scope>NUCLEOTIDE SEQUENCE [LARGE SCALE GENOMIC DNA]</scope>
    <source>
        <strain evidence="6 7">CBS 268.59</strain>
    </source>
</reference>
<keyword evidence="4 5" id="KW-0472">Membrane</keyword>
<evidence type="ECO:0000256" key="1">
    <source>
        <dbReference type="ARBA" id="ARBA00004141"/>
    </source>
</evidence>
<protein>
    <submittedName>
        <fullName evidence="6">Sphingoid long-chain base transporter</fullName>
    </submittedName>
</protein>
<evidence type="ECO:0000256" key="4">
    <source>
        <dbReference type="ARBA" id="ARBA00023136"/>
    </source>
</evidence>
<gene>
    <name evidence="6" type="primary">RSB1_3</name>
    <name evidence="6" type="ORF">LSUE1_G006219</name>
</gene>
<organism evidence="6 7">
    <name type="scientific">Lachnellula suecica</name>
    <dbReference type="NCBI Taxonomy" id="602035"/>
    <lineage>
        <taxon>Eukaryota</taxon>
        <taxon>Fungi</taxon>
        <taxon>Dikarya</taxon>
        <taxon>Ascomycota</taxon>
        <taxon>Pezizomycotina</taxon>
        <taxon>Leotiomycetes</taxon>
        <taxon>Helotiales</taxon>
        <taxon>Lachnaceae</taxon>
        <taxon>Lachnellula</taxon>
    </lineage>
</organism>
<dbReference type="AlphaFoldDB" id="A0A8T9CBT0"/>
<keyword evidence="2 5" id="KW-0812">Transmembrane</keyword>
<dbReference type="InterPro" id="IPR007568">
    <property type="entry name" value="RTA1"/>
</dbReference>
<feature type="transmembrane region" description="Helical" evidence="5">
    <location>
        <begin position="168"/>
        <end position="187"/>
    </location>
</feature>
<dbReference type="OrthoDB" id="1844152at2759"/>
<dbReference type="PANTHER" id="PTHR31465:SF11">
    <property type="entry name" value="DOMAIN PROTEIN, PUTATIVE (AFU_ORTHOLOGUE AFUA_3G10770)-RELATED"/>
    <property type="match status" value="1"/>
</dbReference>
<evidence type="ECO:0000256" key="5">
    <source>
        <dbReference type="SAM" id="Phobius"/>
    </source>
</evidence>
<dbReference type="Pfam" id="PF04479">
    <property type="entry name" value="RTA1"/>
    <property type="match status" value="1"/>
</dbReference>
<feature type="transmembrane region" description="Helical" evidence="5">
    <location>
        <begin position="86"/>
        <end position="107"/>
    </location>
</feature>
<feature type="transmembrane region" description="Helical" evidence="5">
    <location>
        <begin position="128"/>
        <end position="148"/>
    </location>
</feature>
<proteinExistence type="predicted"/>
<dbReference type="Proteomes" id="UP000469558">
    <property type="component" value="Unassembled WGS sequence"/>
</dbReference>